<organism evidence="2 3">
    <name type="scientific">Triangularia verruculosa</name>
    <dbReference type="NCBI Taxonomy" id="2587418"/>
    <lineage>
        <taxon>Eukaryota</taxon>
        <taxon>Fungi</taxon>
        <taxon>Dikarya</taxon>
        <taxon>Ascomycota</taxon>
        <taxon>Pezizomycotina</taxon>
        <taxon>Sordariomycetes</taxon>
        <taxon>Sordariomycetidae</taxon>
        <taxon>Sordariales</taxon>
        <taxon>Podosporaceae</taxon>
        <taxon>Triangularia</taxon>
    </lineage>
</organism>
<dbReference type="Proteomes" id="UP001303160">
    <property type="component" value="Unassembled WGS sequence"/>
</dbReference>
<dbReference type="Gene3D" id="2.40.70.10">
    <property type="entry name" value="Acid Proteases"/>
    <property type="match status" value="1"/>
</dbReference>
<keyword evidence="3" id="KW-1185">Reference proteome</keyword>
<sequence length="169" mass="19156">HRYNNSRVPVMLETFKRLSYFPEPLVKAMTEDLLRWKPNVTVPYVQGQVPCLWLDDERSFKAKFTFIFKTEPKSKETPSEGDVRIEVPVTDLVYRTSGLEGDQCFLGVVEAVHNKAALGTNILKRGYWVFDWENRTVRVAKNADCGSRAVRWETEGGKVIGGCGGGKKV</sequence>
<comment type="caution">
    <text evidence="2">The sequence shown here is derived from an EMBL/GenBank/DDBJ whole genome shotgun (WGS) entry which is preliminary data.</text>
</comment>
<accession>A0AAN7AW30</accession>
<reference evidence="2" key="1">
    <citation type="journal article" date="2023" name="Mol. Phylogenet. Evol.">
        <title>Genome-scale phylogeny and comparative genomics of the fungal order Sordariales.</title>
        <authorList>
            <person name="Hensen N."/>
            <person name="Bonometti L."/>
            <person name="Westerberg I."/>
            <person name="Brannstrom I.O."/>
            <person name="Guillou S."/>
            <person name="Cros-Aarteil S."/>
            <person name="Calhoun S."/>
            <person name="Haridas S."/>
            <person name="Kuo A."/>
            <person name="Mondo S."/>
            <person name="Pangilinan J."/>
            <person name="Riley R."/>
            <person name="LaButti K."/>
            <person name="Andreopoulos B."/>
            <person name="Lipzen A."/>
            <person name="Chen C."/>
            <person name="Yan M."/>
            <person name="Daum C."/>
            <person name="Ng V."/>
            <person name="Clum A."/>
            <person name="Steindorff A."/>
            <person name="Ohm R.A."/>
            <person name="Martin F."/>
            <person name="Silar P."/>
            <person name="Natvig D.O."/>
            <person name="Lalanne C."/>
            <person name="Gautier V."/>
            <person name="Ament-Velasquez S.L."/>
            <person name="Kruys A."/>
            <person name="Hutchinson M.I."/>
            <person name="Powell A.J."/>
            <person name="Barry K."/>
            <person name="Miller A.N."/>
            <person name="Grigoriev I.V."/>
            <person name="Debuchy R."/>
            <person name="Gladieux P."/>
            <person name="Hiltunen Thoren M."/>
            <person name="Johannesson H."/>
        </authorList>
    </citation>
    <scope>NUCLEOTIDE SEQUENCE</scope>
    <source>
        <strain evidence="2">CBS 315.58</strain>
    </source>
</reference>
<evidence type="ECO:0000259" key="1">
    <source>
        <dbReference type="PROSITE" id="PS51767"/>
    </source>
</evidence>
<evidence type="ECO:0000313" key="2">
    <source>
        <dbReference type="EMBL" id="KAK4199600.1"/>
    </source>
</evidence>
<proteinExistence type="predicted"/>
<protein>
    <recommendedName>
        <fullName evidence="1">Peptidase A1 domain-containing protein</fullName>
    </recommendedName>
</protein>
<feature type="domain" description="Peptidase A1" evidence="1">
    <location>
        <begin position="1"/>
        <end position="140"/>
    </location>
</feature>
<reference evidence="2" key="2">
    <citation type="submission" date="2023-05" db="EMBL/GenBank/DDBJ databases">
        <authorList>
            <consortium name="Lawrence Berkeley National Laboratory"/>
            <person name="Steindorff A."/>
            <person name="Hensen N."/>
            <person name="Bonometti L."/>
            <person name="Westerberg I."/>
            <person name="Brannstrom I.O."/>
            <person name="Guillou S."/>
            <person name="Cros-Aarteil S."/>
            <person name="Calhoun S."/>
            <person name="Haridas S."/>
            <person name="Kuo A."/>
            <person name="Mondo S."/>
            <person name="Pangilinan J."/>
            <person name="Riley R."/>
            <person name="Labutti K."/>
            <person name="Andreopoulos B."/>
            <person name="Lipzen A."/>
            <person name="Chen C."/>
            <person name="Yanf M."/>
            <person name="Daum C."/>
            <person name="Ng V."/>
            <person name="Clum A."/>
            <person name="Ohm R."/>
            <person name="Martin F."/>
            <person name="Silar P."/>
            <person name="Natvig D."/>
            <person name="Lalanne C."/>
            <person name="Gautier V."/>
            <person name="Ament-Velasquez S.L."/>
            <person name="Kruys A."/>
            <person name="Hutchinson M.I."/>
            <person name="Powell A.J."/>
            <person name="Barry K."/>
            <person name="Miller A.N."/>
            <person name="Grigoriev I.V."/>
            <person name="Debuchy R."/>
            <person name="Gladieux P."/>
            <person name="Thoren M.H."/>
            <person name="Johannesson H."/>
        </authorList>
    </citation>
    <scope>NUCLEOTIDE SEQUENCE</scope>
    <source>
        <strain evidence="2">CBS 315.58</strain>
    </source>
</reference>
<dbReference type="InterPro" id="IPR021109">
    <property type="entry name" value="Peptidase_aspartic_dom_sf"/>
</dbReference>
<dbReference type="EMBL" id="MU863930">
    <property type="protein sequence ID" value="KAK4199600.1"/>
    <property type="molecule type" value="Genomic_DNA"/>
</dbReference>
<feature type="non-terminal residue" evidence="2">
    <location>
        <position position="1"/>
    </location>
</feature>
<dbReference type="SUPFAM" id="SSF50630">
    <property type="entry name" value="Acid proteases"/>
    <property type="match status" value="1"/>
</dbReference>
<dbReference type="AlphaFoldDB" id="A0AAN7AW30"/>
<name>A0AAN7AW30_9PEZI</name>
<feature type="non-terminal residue" evidence="2">
    <location>
        <position position="169"/>
    </location>
</feature>
<evidence type="ECO:0000313" key="3">
    <source>
        <dbReference type="Proteomes" id="UP001303160"/>
    </source>
</evidence>
<dbReference type="InterPro" id="IPR033121">
    <property type="entry name" value="PEPTIDASE_A1"/>
</dbReference>
<gene>
    <name evidence="2" type="ORF">QBC40DRAFT_143665</name>
</gene>
<dbReference type="Pfam" id="PF00026">
    <property type="entry name" value="Asp"/>
    <property type="match status" value="1"/>
</dbReference>
<dbReference type="PROSITE" id="PS51767">
    <property type="entry name" value="PEPTIDASE_A1"/>
    <property type="match status" value="1"/>
</dbReference>